<reference evidence="1 2" key="1">
    <citation type="submission" date="2018-11" db="EMBL/GenBank/DDBJ databases">
        <authorList>
            <consortium name="Pathogen Informatics"/>
        </authorList>
    </citation>
    <scope>NUCLEOTIDE SEQUENCE [LARGE SCALE GENOMIC DNA]</scope>
    <source>
        <strain evidence="1 2">Zambia</strain>
    </source>
</reference>
<evidence type="ECO:0000313" key="2">
    <source>
        <dbReference type="Proteomes" id="UP000277204"/>
    </source>
</evidence>
<dbReference type="STRING" id="48269.A0A183NCD1"/>
<proteinExistence type="predicted"/>
<name>A0A183NCD1_9TREM</name>
<gene>
    <name evidence="1" type="ORF">SMRZ_LOCUS25956</name>
</gene>
<dbReference type="AlphaFoldDB" id="A0A183NCD1"/>
<evidence type="ECO:0000313" key="1">
    <source>
        <dbReference type="EMBL" id="VDP57404.1"/>
    </source>
</evidence>
<accession>A0A183NCD1</accession>
<dbReference type="EMBL" id="UZAI01022164">
    <property type="protein sequence ID" value="VDP57404.1"/>
    <property type="molecule type" value="Genomic_DNA"/>
</dbReference>
<dbReference type="Proteomes" id="UP000277204">
    <property type="component" value="Unassembled WGS sequence"/>
</dbReference>
<organism evidence="1 2">
    <name type="scientific">Schistosoma margrebowiei</name>
    <dbReference type="NCBI Taxonomy" id="48269"/>
    <lineage>
        <taxon>Eukaryota</taxon>
        <taxon>Metazoa</taxon>
        <taxon>Spiralia</taxon>
        <taxon>Lophotrochozoa</taxon>
        <taxon>Platyhelminthes</taxon>
        <taxon>Trematoda</taxon>
        <taxon>Digenea</taxon>
        <taxon>Strigeidida</taxon>
        <taxon>Schistosomatoidea</taxon>
        <taxon>Schistosomatidae</taxon>
        <taxon>Schistosoma</taxon>
    </lineage>
</organism>
<sequence>MLSNLILLKFHYLFLTYMSYLFSFLGLLLGVVILRNLKVEKWEKVFFWICILFFVLFSIAAILFNVFCARINKCPASIWNT</sequence>
<protein>
    <submittedName>
        <fullName evidence="1">Uncharacterized protein</fullName>
    </submittedName>
</protein>
<keyword evidence="2" id="KW-1185">Reference proteome</keyword>